<dbReference type="KEGG" id="lfo:LMK00_06025"/>
<dbReference type="GO" id="GO:0009228">
    <property type="term" value="P:thiamine biosynthetic process"/>
    <property type="evidence" value="ECO:0007669"/>
    <property type="project" value="UniProtKB-KW"/>
</dbReference>
<accession>A0A9Q9D5P5</accession>
<dbReference type="InterPro" id="IPR036206">
    <property type="entry name" value="ThiamineP_synth_sf"/>
</dbReference>
<evidence type="ECO:0000256" key="3">
    <source>
        <dbReference type="ARBA" id="ARBA00022723"/>
    </source>
</evidence>
<sequence length="212" mass="23390">MNKEILTCYFIAGPQNFPELSIEEAVEKIIEILEAGVSSYQFRDKGTVYRSQNQRMATVLKLQEAAKDLHIPFIINDDLELACRIQADGVHLGQQDRAVAEAREKLGLQKYIGLSVRNKQELLAAQESEADYLGIGPIYPTSSKSDAAESLGEEQLSQLLRVNEKAIIGIGGITVESLNPLSQMPLDGVAVISLLTRATNPQNIVRKIHTLF</sequence>
<dbReference type="Pfam" id="PF02581">
    <property type="entry name" value="TMP-TENI"/>
    <property type="match status" value="1"/>
</dbReference>
<feature type="binding site" evidence="9">
    <location>
        <position position="144"/>
    </location>
    <ligand>
        <name>4-amino-2-methyl-5-(diphosphooxymethyl)pyrimidine</name>
        <dbReference type="ChEBI" id="CHEBI:57841"/>
    </ligand>
</feature>
<evidence type="ECO:0000256" key="4">
    <source>
        <dbReference type="ARBA" id="ARBA00022842"/>
    </source>
</evidence>
<dbReference type="GO" id="GO:0000287">
    <property type="term" value="F:magnesium ion binding"/>
    <property type="evidence" value="ECO:0007669"/>
    <property type="project" value="UniProtKB-UniRule"/>
</dbReference>
<evidence type="ECO:0000313" key="13">
    <source>
        <dbReference type="EMBL" id="USJ19388.1"/>
    </source>
</evidence>
<comment type="function">
    <text evidence="9">Condenses 4-methyl-5-(beta-hydroxyethyl)thiazole monophosphate (THZ-P) and 2-methyl-4-amino-5-hydroxymethyl pyrimidine pyrophosphate (HMP-PP) to form thiamine monophosphate (TMP).</text>
</comment>
<evidence type="ECO:0000256" key="5">
    <source>
        <dbReference type="ARBA" id="ARBA00022977"/>
    </source>
</evidence>
<dbReference type="CDD" id="cd00564">
    <property type="entry name" value="TMP_TenI"/>
    <property type="match status" value="1"/>
</dbReference>
<dbReference type="InterPro" id="IPR034291">
    <property type="entry name" value="TMP_synthase"/>
</dbReference>
<dbReference type="Proteomes" id="UP001056730">
    <property type="component" value="Chromosome"/>
</dbReference>
<evidence type="ECO:0000259" key="12">
    <source>
        <dbReference type="Pfam" id="PF02581"/>
    </source>
</evidence>
<evidence type="ECO:0000256" key="9">
    <source>
        <dbReference type="HAMAP-Rule" id="MF_00097"/>
    </source>
</evidence>
<dbReference type="Gene3D" id="3.20.20.70">
    <property type="entry name" value="Aldolase class I"/>
    <property type="match status" value="1"/>
</dbReference>
<comment type="catalytic activity">
    <reaction evidence="6 9 10">
        <text>4-methyl-5-(2-phosphooxyethyl)-thiazole + 4-amino-2-methyl-5-(diphosphooxymethyl)pyrimidine + H(+) = thiamine phosphate + diphosphate</text>
        <dbReference type="Rhea" id="RHEA:22328"/>
        <dbReference type="ChEBI" id="CHEBI:15378"/>
        <dbReference type="ChEBI" id="CHEBI:33019"/>
        <dbReference type="ChEBI" id="CHEBI:37575"/>
        <dbReference type="ChEBI" id="CHEBI:57841"/>
        <dbReference type="ChEBI" id="CHEBI:58296"/>
        <dbReference type="EC" id="2.5.1.3"/>
    </reaction>
</comment>
<organism evidence="13 14">
    <name type="scientific">Lactococcus formosensis</name>
    <dbReference type="NCBI Taxonomy" id="1281486"/>
    <lineage>
        <taxon>Bacteria</taxon>
        <taxon>Bacillati</taxon>
        <taxon>Bacillota</taxon>
        <taxon>Bacilli</taxon>
        <taxon>Lactobacillales</taxon>
        <taxon>Streptococcaceae</taxon>
        <taxon>Lactococcus</taxon>
    </lineage>
</organism>
<feature type="binding site" evidence="9">
    <location>
        <begin position="192"/>
        <end position="193"/>
    </location>
    <ligand>
        <name>2-[(2R,5Z)-2-carboxy-4-methylthiazol-5(2H)-ylidene]ethyl phosphate</name>
        <dbReference type="ChEBI" id="CHEBI:62899"/>
    </ligand>
</feature>
<dbReference type="SUPFAM" id="SSF51391">
    <property type="entry name" value="Thiamin phosphate synthase"/>
    <property type="match status" value="1"/>
</dbReference>
<dbReference type="GO" id="GO:0004789">
    <property type="term" value="F:thiamine-phosphate diphosphorylase activity"/>
    <property type="evidence" value="ECO:0007669"/>
    <property type="project" value="UniProtKB-UniRule"/>
</dbReference>
<dbReference type="GO" id="GO:0009229">
    <property type="term" value="P:thiamine diphosphate biosynthetic process"/>
    <property type="evidence" value="ECO:0007669"/>
    <property type="project" value="UniProtKB-UniRule"/>
</dbReference>
<dbReference type="PANTHER" id="PTHR20857">
    <property type="entry name" value="THIAMINE-PHOSPHATE PYROPHOSPHORYLASE"/>
    <property type="match status" value="1"/>
</dbReference>
<dbReference type="EC" id="2.5.1.3" evidence="9"/>
<dbReference type="AlphaFoldDB" id="A0A9Q9D5P5"/>
<evidence type="ECO:0000313" key="14">
    <source>
        <dbReference type="Proteomes" id="UP001056730"/>
    </source>
</evidence>
<keyword evidence="2 9" id="KW-0808">Transferase</keyword>
<feature type="binding site" evidence="9">
    <location>
        <position position="115"/>
    </location>
    <ligand>
        <name>4-amino-2-methyl-5-(diphosphooxymethyl)pyrimidine</name>
        <dbReference type="ChEBI" id="CHEBI:57841"/>
    </ligand>
</feature>
<feature type="binding site" evidence="9">
    <location>
        <position position="76"/>
    </location>
    <ligand>
        <name>4-amino-2-methyl-5-(diphosphooxymethyl)pyrimidine</name>
        <dbReference type="ChEBI" id="CHEBI:57841"/>
    </ligand>
</feature>
<evidence type="ECO:0000256" key="2">
    <source>
        <dbReference type="ARBA" id="ARBA00022679"/>
    </source>
</evidence>
<feature type="binding site" evidence="9">
    <location>
        <position position="172"/>
    </location>
    <ligand>
        <name>2-[(2R,5Z)-2-carboxy-4-methylthiazol-5(2H)-ylidene]ethyl phosphate</name>
        <dbReference type="ChEBI" id="CHEBI:62899"/>
    </ligand>
</feature>
<keyword evidence="3 9" id="KW-0479">Metal-binding</keyword>
<keyword evidence="5 9" id="KW-0784">Thiamine biosynthesis</keyword>
<feature type="binding site" evidence="9">
    <location>
        <begin position="141"/>
        <end position="143"/>
    </location>
    <ligand>
        <name>2-[(2R,5Z)-2-carboxy-4-methylthiazol-5(2H)-ylidene]ethyl phosphate</name>
        <dbReference type="ChEBI" id="CHEBI:62899"/>
    </ligand>
</feature>
<dbReference type="EMBL" id="CP086395">
    <property type="protein sequence ID" value="USJ19388.1"/>
    <property type="molecule type" value="Genomic_DNA"/>
</dbReference>
<keyword evidence="4 9" id="KW-0460">Magnesium</keyword>
<dbReference type="PANTHER" id="PTHR20857:SF15">
    <property type="entry name" value="THIAMINE-PHOSPHATE SYNTHASE"/>
    <property type="match status" value="1"/>
</dbReference>
<feature type="binding site" evidence="9">
    <location>
        <begin position="41"/>
        <end position="45"/>
    </location>
    <ligand>
        <name>4-amino-2-methyl-5-(diphosphooxymethyl)pyrimidine</name>
        <dbReference type="ChEBI" id="CHEBI:57841"/>
    </ligand>
</feature>
<comment type="pathway">
    <text evidence="1 9 11">Cofactor biosynthesis; thiamine diphosphate biosynthesis; thiamine phosphate from 4-amino-2-methyl-5-diphosphomethylpyrimidine and 4-methyl-5-(2-phosphoethyl)-thiazole: step 1/1.</text>
</comment>
<dbReference type="HAMAP" id="MF_00097">
    <property type="entry name" value="TMP_synthase"/>
    <property type="match status" value="1"/>
</dbReference>
<dbReference type="RefSeq" id="WP_252175027.1">
    <property type="nucleotide sequence ID" value="NZ_CP086395.1"/>
</dbReference>
<evidence type="ECO:0000256" key="11">
    <source>
        <dbReference type="RuleBase" id="RU004253"/>
    </source>
</evidence>
<feature type="domain" description="Thiamine phosphate synthase/TenI" evidence="12">
    <location>
        <begin position="8"/>
        <end position="193"/>
    </location>
</feature>
<feature type="binding site" evidence="9">
    <location>
        <position position="77"/>
    </location>
    <ligand>
        <name>Mg(2+)</name>
        <dbReference type="ChEBI" id="CHEBI:18420"/>
    </ligand>
</feature>
<dbReference type="GO" id="GO:0005737">
    <property type="term" value="C:cytoplasm"/>
    <property type="evidence" value="ECO:0007669"/>
    <property type="project" value="TreeGrafter"/>
</dbReference>
<comment type="similarity">
    <text evidence="9 10">Belongs to the thiamine-phosphate synthase family.</text>
</comment>
<dbReference type="NCBIfam" id="TIGR00693">
    <property type="entry name" value="thiE"/>
    <property type="match status" value="1"/>
</dbReference>
<protein>
    <recommendedName>
        <fullName evidence="9">Thiamine-phosphate synthase</fullName>
        <shortName evidence="9">TP synthase</shortName>
        <shortName evidence="9">TPS</shortName>
        <ecNumber evidence="9">2.5.1.3</ecNumber>
    </recommendedName>
    <alternativeName>
        <fullName evidence="9">Thiamine-phosphate pyrophosphorylase</fullName>
        <shortName evidence="9">TMP pyrophosphorylase</shortName>
        <shortName evidence="9">TMP-PPase</shortName>
    </alternativeName>
</protein>
<evidence type="ECO:0000256" key="8">
    <source>
        <dbReference type="ARBA" id="ARBA00047883"/>
    </source>
</evidence>
<comment type="cofactor">
    <cofactor evidence="9">
        <name>Mg(2+)</name>
        <dbReference type="ChEBI" id="CHEBI:18420"/>
    </cofactor>
    <text evidence="9">Binds 1 Mg(2+) ion per subunit.</text>
</comment>
<evidence type="ECO:0000256" key="7">
    <source>
        <dbReference type="ARBA" id="ARBA00047851"/>
    </source>
</evidence>
<evidence type="ECO:0000256" key="10">
    <source>
        <dbReference type="RuleBase" id="RU003826"/>
    </source>
</evidence>
<reference evidence="13" key="1">
    <citation type="journal article" date="2022" name="Front. Microbiol.">
        <title>Feed Insects as a Reservoir of Granadaene-Producing Lactococci.</title>
        <authorList>
            <person name="Neuzil-Bunesova V."/>
            <person name="Ramirez Garcia A."/>
            <person name="Modrackova N."/>
            <person name="Makovska M."/>
            <person name="Sabolova M."/>
            <person name="Sproer C."/>
            <person name="Bunk B."/>
            <person name="Blom J."/>
            <person name="Schwab C."/>
        </authorList>
    </citation>
    <scope>NUCLEOTIDE SEQUENCE</scope>
    <source>
        <strain evidence="13">I4/6O</strain>
    </source>
</reference>
<comment type="catalytic activity">
    <reaction evidence="8 9 10">
        <text>2-[(2R,5Z)-2-carboxy-4-methylthiazol-5(2H)-ylidene]ethyl phosphate + 4-amino-2-methyl-5-(diphosphooxymethyl)pyrimidine + 2 H(+) = thiamine phosphate + CO2 + diphosphate</text>
        <dbReference type="Rhea" id="RHEA:47844"/>
        <dbReference type="ChEBI" id="CHEBI:15378"/>
        <dbReference type="ChEBI" id="CHEBI:16526"/>
        <dbReference type="ChEBI" id="CHEBI:33019"/>
        <dbReference type="ChEBI" id="CHEBI:37575"/>
        <dbReference type="ChEBI" id="CHEBI:57841"/>
        <dbReference type="ChEBI" id="CHEBI:62899"/>
        <dbReference type="EC" id="2.5.1.3"/>
    </reaction>
</comment>
<dbReference type="FunFam" id="3.20.20.70:FF:000096">
    <property type="entry name" value="Thiamine-phosphate synthase"/>
    <property type="match status" value="1"/>
</dbReference>
<proteinExistence type="inferred from homology"/>
<name>A0A9Q9D5P5_9LACT</name>
<evidence type="ECO:0000256" key="6">
    <source>
        <dbReference type="ARBA" id="ARBA00047334"/>
    </source>
</evidence>
<dbReference type="InterPro" id="IPR013785">
    <property type="entry name" value="Aldolase_TIM"/>
</dbReference>
<feature type="binding site" evidence="9">
    <location>
        <position position="96"/>
    </location>
    <ligand>
        <name>Mg(2+)</name>
        <dbReference type="ChEBI" id="CHEBI:18420"/>
    </ligand>
</feature>
<comment type="catalytic activity">
    <reaction evidence="7 9 10">
        <text>2-(2-carboxy-4-methylthiazol-5-yl)ethyl phosphate + 4-amino-2-methyl-5-(diphosphooxymethyl)pyrimidine + 2 H(+) = thiamine phosphate + CO2 + diphosphate</text>
        <dbReference type="Rhea" id="RHEA:47848"/>
        <dbReference type="ChEBI" id="CHEBI:15378"/>
        <dbReference type="ChEBI" id="CHEBI:16526"/>
        <dbReference type="ChEBI" id="CHEBI:33019"/>
        <dbReference type="ChEBI" id="CHEBI:37575"/>
        <dbReference type="ChEBI" id="CHEBI:57841"/>
        <dbReference type="ChEBI" id="CHEBI:62890"/>
        <dbReference type="EC" id="2.5.1.3"/>
    </reaction>
</comment>
<evidence type="ECO:0000256" key="1">
    <source>
        <dbReference type="ARBA" id="ARBA00005165"/>
    </source>
</evidence>
<dbReference type="InterPro" id="IPR022998">
    <property type="entry name" value="ThiamineP_synth_TenI"/>
</dbReference>
<gene>
    <name evidence="9 13" type="primary">thiE</name>
    <name evidence="13" type="ORF">LMK00_06025</name>
</gene>